<feature type="chain" id="PRO_5016234465" description="Ig-like domain-containing protein" evidence="2">
    <location>
        <begin position="21"/>
        <end position="149"/>
    </location>
</feature>
<dbReference type="VEuPathDB" id="FungiDB:BO71DRAFT_211061"/>
<sequence>MHGFATLFLAALGGLFVITPYDPPVPEAKTRIEFSGMRPILEGPARRLGNIRIQKNGCKGQTRPRCQKKKKRLSKPWVRSGHRGQDGETRREAKPISLGSWIGDRIPTRELAAAYRCKAGQERWAAPNSECQAHAVGGKQSSGSPFRFQ</sequence>
<organism evidence="3 4">
    <name type="scientific">Aspergillus ellipticus CBS 707.79</name>
    <dbReference type="NCBI Taxonomy" id="1448320"/>
    <lineage>
        <taxon>Eukaryota</taxon>
        <taxon>Fungi</taxon>
        <taxon>Dikarya</taxon>
        <taxon>Ascomycota</taxon>
        <taxon>Pezizomycotina</taxon>
        <taxon>Eurotiomycetes</taxon>
        <taxon>Eurotiomycetidae</taxon>
        <taxon>Eurotiales</taxon>
        <taxon>Aspergillaceae</taxon>
        <taxon>Aspergillus</taxon>
        <taxon>Aspergillus subgen. Circumdati</taxon>
    </lineage>
</organism>
<protein>
    <recommendedName>
        <fullName evidence="5">Ig-like domain-containing protein</fullName>
    </recommendedName>
</protein>
<dbReference type="EMBL" id="KZ825858">
    <property type="protein sequence ID" value="PYH95138.1"/>
    <property type="molecule type" value="Genomic_DNA"/>
</dbReference>
<keyword evidence="2" id="KW-0732">Signal</keyword>
<dbReference type="Proteomes" id="UP000247810">
    <property type="component" value="Unassembled WGS sequence"/>
</dbReference>
<feature type="region of interest" description="Disordered" evidence="1">
    <location>
        <begin position="56"/>
        <end position="95"/>
    </location>
</feature>
<evidence type="ECO:0000256" key="2">
    <source>
        <dbReference type="SAM" id="SignalP"/>
    </source>
</evidence>
<name>A0A319E3F0_9EURO</name>
<proteinExistence type="predicted"/>
<keyword evidence="4" id="KW-1185">Reference proteome</keyword>
<feature type="compositionally biased region" description="Basic residues" evidence="1">
    <location>
        <begin position="65"/>
        <end position="74"/>
    </location>
</feature>
<reference evidence="3 4" key="1">
    <citation type="submission" date="2018-02" db="EMBL/GenBank/DDBJ databases">
        <title>The genomes of Aspergillus section Nigri reveals drivers in fungal speciation.</title>
        <authorList>
            <consortium name="DOE Joint Genome Institute"/>
            <person name="Vesth T.C."/>
            <person name="Nybo J."/>
            <person name="Theobald S."/>
            <person name="Brandl J."/>
            <person name="Frisvad J.C."/>
            <person name="Nielsen K.F."/>
            <person name="Lyhne E.K."/>
            <person name="Kogle M.E."/>
            <person name="Kuo A."/>
            <person name="Riley R."/>
            <person name="Clum A."/>
            <person name="Nolan M."/>
            <person name="Lipzen A."/>
            <person name="Salamov A."/>
            <person name="Henrissat B."/>
            <person name="Wiebenga A."/>
            <person name="De vries R.P."/>
            <person name="Grigoriev I.V."/>
            <person name="Mortensen U.H."/>
            <person name="Andersen M.R."/>
            <person name="Baker S.E."/>
        </authorList>
    </citation>
    <scope>NUCLEOTIDE SEQUENCE [LARGE SCALE GENOMIC DNA]</scope>
    <source>
        <strain evidence="3 4">CBS 707.79</strain>
    </source>
</reference>
<dbReference type="AlphaFoldDB" id="A0A319E3F0"/>
<accession>A0A319E3F0</accession>
<feature type="signal peptide" evidence="2">
    <location>
        <begin position="1"/>
        <end position="20"/>
    </location>
</feature>
<evidence type="ECO:0000313" key="3">
    <source>
        <dbReference type="EMBL" id="PYH95138.1"/>
    </source>
</evidence>
<evidence type="ECO:0008006" key="5">
    <source>
        <dbReference type="Google" id="ProtNLM"/>
    </source>
</evidence>
<evidence type="ECO:0000313" key="4">
    <source>
        <dbReference type="Proteomes" id="UP000247810"/>
    </source>
</evidence>
<feature type="compositionally biased region" description="Basic and acidic residues" evidence="1">
    <location>
        <begin position="83"/>
        <end position="94"/>
    </location>
</feature>
<gene>
    <name evidence="3" type="ORF">BO71DRAFT_211061</name>
</gene>
<evidence type="ECO:0000256" key="1">
    <source>
        <dbReference type="SAM" id="MobiDB-lite"/>
    </source>
</evidence>